<reference evidence="6" key="1">
    <citation type="journal article" date="2014" name="Int. J. Syst. Evol. Microbiol.">
        <title>Complete genome sequence of Corynebacterium casei LMG S-19264T (=DSM 44701T), isolated from a smear-ripened cheese.</title>
        <authorList>
            <consortium name="US DOE Joint Genome Institute (JGI-PGF)"/>
            <person name="Walter F."/>
            <person name="Albersmeier A."/>
            <person name="Kalinowski J."/>
            <person name="Ruckert C."/>
        </authorList>
    </citation>
    <scope>NUCLEOTIDE SEQUENCE</scope>
    <source>
        <strain evidence="6">CGMCC 1.15152</strain>
    </source>
</reference>
<accession>A0A917DCL8</accession>
<evidence type="ECO:0000313" key="6">
    <source>
        <dbReference type="EMBL" id="GGD26841.1"/>
    </source>
</evidence>
<keyword evidence="2 4" id="KW-0560">Oxidoreductase</keyword>
<dbReference type="InterPro" id="IPR016163">
    <property type="entry name" value="Ald_DH_C"/>
</dbReference>
<dbReference type="FunFam" id="3.40.605.10:FF:000007">
    <property type="entry name" value="NAD/NADP-dependent betaine aldehyde dehydrogenase"/>
    <property type="match status" value="1"/>
</dbReference>
<gene>
    <name evidence="6" type="ORF">GCM10010915_03610</name>
</gene>
<comment type="caution">
    <text evidence="6">The sequence shown here is derived from an EMBL/GenBank/DDBJ whole genome shotgun (WGS) entry which is preliminary data.</text>
</comment>
<organism evidence="6 7">
    <name type="scientific">Microbacterium faecale</name>
    <dbReference type="NCBI Taxonomy" id="1804630"/>
    <lineage>
        <taxon>Bacteria</taxon>
        <taxon>Bacillati</taxon>
        <taxon>Actinomycetota</taxon>
        <taxon>Actinomycetes</taxon>
        <taxon>Micrococcales</taxon>
        <taxon>Microbacteriaceae</taxon>
        <taxon>Microbacterium</taxon>
    </lineage>
</organism>
<dbReference type="AlphaFoldDB" id="A0A917DCL8"/>
<dbReference type="GO" id="GO:0016620">
    <property type="term" value="F:oxidoreductase activity, acting on the aldehyde or oxo group of donors, NAD or NADP as acceptor"/>
    <property type="evidence" value="ECO:0007669"/>
    <property type="project" value="InterPro"/>
</dbReference>
<feature type="active site" evidence="3">
    <location>
        <position position="261"/>
    </location>
</feature>
<dbReference type="PROSITE" id="PS00687">
    <property type="entry name" value="ALDEHYDE_DEHYDR_GLU"/>
    <property type="match status" value="1"/>
</dbReference>
<dbReference type="SUPFAM" id="SSF53720">
    <property type="entry name" value="ALDH-like"/>
    <property type="match status" value="1"/>
</dbReference>
<evidence type="ECO:0000256" key="1">
    <source>
        <dbReference type="ARBA" id="ARBA00009986"/>
    </source>
</evidence>
<dbReference type="EMBL" id="BMHO01000001">
    <property type="protein sequence ID" value="GGD26841.1"/>
    <property type="molecule type" value="Genomic_DNA"/>
</dbReference>
<sequence length="522" mass="55592">MTHIPSAMVRPQWRDATAYINGISRDEGAYVPVLDPASGQQVGRVQLGDADAADDAVAAAVAAFPAWRDLSPAERGQQLRHAITVAEKEVGELAATVSFEVGKIRHEAFGDVAGSLALLRGFIRLVDEESGREDYTGEDGTSGATLVRIRHVPVGPVSVIGPWNTPLFLTFNGVAPALASGCTVVVKPPVEAPLALTALVRILAAELPPGVLNIVPGRGAVVGQRLAEHPDVRAVIFTGGTATGRSIAAAASSTVKKVALELGGNDPAIVLESATVTPQLISELIAGAFSMTGQICFNIKRLYVHRDRYDEVVVGLRDVLSRVVVGDPNDEATHIGPLTTRDGYENALRLLAAARDAGARVEELGTRGATARWEDGFYVRPTLVTDIAADHELVLDEQFAPILPIIAFDDDDDAVREANRTEFGLASSIWSDDLRHAEAVARRIEAGSTFINAHRLGASVPRTPFGGVKQSGLGRTHGLYSLHHCTQEHAIVGFEDAARTLPGLDRWMQLAQKETTVKGDQK</sequence>
<keyword evidence="7" id="KW-1185">Reference proteome</keyword>
<dbReference type="InterPro" id="IPR015590">
    <property type="entry name" value="Aldehyde_DH_dom"/>
</dbReference>
<dbReference type="Gene3D" id="3.40.309.10">
    <property type="entry name" value="Aldehyde Dehydrogenase, Chain A, domain 2"/>
    <property type="match status" value="1"/>
</dbReference>
<evidence type="ECO:0000256" key="2">
    <source>
        <dbReference type="ARBA" id="ARBA00023002"/>
    </source>
</evidence>
<dbReference type="Pfam" id="PF00171">
    <property type="entry name" value="Aldedh"/>
    <property type="match status" value="1"/>
</dbReference>
<comment type="similarity">
    <text evidence="1 4">Belongs to the aldehyde dehydrogenase family.</text>
</comment>
<evidence type="ECO:0000256" key="3">
    <source>
        <dbReference type="PROSITE-ProRule" id="PRU10007"/>
    </source>
</evidence>
<dbReference type="InterPro" id="IPR029510">
    <property type="entry name" value="Ald_DH_CS_GLU"/>
</dbReference>
<proteinExistence type="inferred from homology"/>
<dbReference type="Proteomes" id="UP000633205">
    <property type="component" value="Unassembled WGS sequence"/>
</dbReference>
<dbReference type="InterPro" id="IPR016162">
    <property type="entry name" value="Ald_DH_N"/>
</dbReference>
<dbReference type="Gene3D" id="3.40.605.10">
    <property type="entry name" value="Aldehyde Dehydrogenase, Chain A, domain 1"/>
    <property type="match status" value="1"/>
</dbReference>
<evidence type="ECO:0000259" key="5">
    <source>
        <dbReference type="Pfam" id="PF00171"/>
    </source>
</evidence>
<reference evidence="6" key="2">
    <citation type="submission" date="2020-09" db="EMBL/GenBank/DDBJ databases">
        <authorList>
            <person name="Sun Q."/>
            <person name="Zhou Y."/>
        </authorList>
    </citation>
    <scope>NUCLEOTIDE SEQUENCE</scope>
    <source>
        <strain evidence="6">CGMCC 1.15152</strain>
    </source>
</reference>
<name>A0A917DCL8_9MICO</name>
<dbReference type="RefSeq" id="WP_188710615.1">
    <property type="nucleotide sequence ID" value="NZ_BMHO01000001.1"/>
</dbReference>
<protein>
    <submittedName>
        <fullName evidence="6">Gamma-aminobutyraldehyde dehydrogenase</fullName>
    </submittedName>
</protein>
<dbReference type="PANTHER" id="PTHR11699">
    <property type="entry name" value="ALDEHYDE DEHYDROGENASE-RELATED"/>
    <property type="match status" value="1"/>
</dbReference>
<evidence type="ECO:0000256" key="4">
    <source>
        <dbReference type="RuleBase" id="RU003345"/>
    </source>
</evidence>
<dbReference type="InterPro" id="IPR016161">
    <property type="entry name" value="Ald_DH/histidinol_DH"/>
</dbReference>
<evidence type="ECO:0000313" key="7">
    <source>
        <dbReference type="Proteomes" id="UP000633205"/>
    </source>
</evidence>
<feature type="domain" description="Aldehyde dehydrogenase" evidence="5">
    <location>
        <begin position="29"/>
        <end position="489"/>
    </location>
</feature>